<evidence type="ECO:0000313" key="7">
    <source>
        <dbReference type="EMBL" id="GGK39863.1"/>
    </source>
</evidence>
<evidence type="ECO:0000256" key="4">
    <source>
        <dbReference type="ARBA" id="ARBA00022801"/>
    </source>
</evidence>
<accession>A0A917V5B3</accession>
<comment type="function">
    <text evidence="5">Toxic component of a toxin-antitoxin (TA) system. An RNase.</text>
</comment>
<comment type="cofactor">
    <cofactor evidence="5">
        <name>Mg(2+)</name>
        <dbReference type="ChEBI" id="CHEBI:18420"/>
    </cofactor>
</comment>
<dbReference type="Pfam" id="PF01850">
    <property type="entry name" value="PIN"/>
    <property type="match status" value="1"/>
</dbReference>
<proteinExistence type="inferred from homology"/>
<comment type="similarity">
    <text evidence="5">Belongs to the PINc/VapC protein family.</text>
</comment>
<evidence type="ECO:0000259" key="6">
    <source>
        <dbReference type="Pfam" id="PF01850"/>
    </source>
</evidence>
<protein>
    <recommendedName>
        <fullName evidence="5">Ribonuclease VapC</fullName>
        <shortName evidence="5">RNase VapC</shortName>
        <ecNumber evidence="5">3.1.-.-</ecNumber>
    </recommendedName>
    <alternativeName>
        <fullName evidence="5">Toxin VapC</fullName>
    </alternativeName>
</protein>
<dbReference type="RefSeq" id="WP_188913920.1">
    <property type="nucleotide sequence ID" value="NZ_BMMF01000008.1"/>
</dbReference>
<reference evidence="7 8" key="1">
    <citation type="journal article" date="2014" name="Int. J. Syst. Evol. Microbiol.">
        <title>Complete genome sequence of Corynebacterium casei LMG S-19264T (=DSM 44701T), isolated from a smear-ripened cheese.</title>
        <authorList>
            <consortium name="US DOE Joint Genome Institute (JGI-PGF)"/>
            <person name="Walter F."/>
            <person name="Albersmeier A."/>
            <person name="Kalinowski J."/>
            <person name="Ruckert C."/>
        </authorList>
    </citation>
    <scope>NUCLEOTIDE SEQUENCE [LARGE SCALE GENOMIC DNA]</scope>
    <source>
        <strain evidence="7 8">CGMCC 1.9161</strain>
    </source>
</reference>
<keyword evidence="2 5" id="KW-0540">Nuclease</keyword>
<dbReference type="EC" id="3.1.-.-" evidence="5"/>
<keyword evidence="1 5" id="KW-1277">Toxin-antitoxin system</keyword>
<dbReference type="CDD" id="cd09854">
    <property type="entry name" value="PIN_VapC-like"/>
    <property type="match status" value="1"/>
</dbReference>
<evidence type="ECO:0000256" key="1">
    <source>
        <dbReference type="ARBA" id="ARBA00022649"/>
    </source>
</evidence>
<dbReference type="GO" id="GO:0004540">
    <property type="term" value="F:RNA nuclease activity"/>
    <property type="evidence" value="ECO:0007669"/>
    <property type="project" value="InterPro"/>
</dbReference>
<keyword evidence="5" id="KW-0460">Magnesium</keyword>
<dbReference type="InterPro" id="IPR002716">
    <property type="entry name" value="PIN_dom"/>
</dbReference>
<dbReference type="InterPro" id="IPR022907">
    <property type="entry name" value="VapC_family"/>
</dbReference>
<dbReference type="SUPFAM" id="SSF88723">
    <property type="entry name" value="PIN domain-like"/>
    <property type="match status" value="1"/>
</dbReference>
<dbReference type="HAMAP" id="MF_00265">
    <property type="entry name" value="VapC_Nob1"/>
    <property type="match status" value="1"/>
</dbReference>
<sequence length="160" mass="17627">MSGDVIVAYLDSNAFIMAVETRGRDEQAVARLFSGEEALRLRRITSELTIAEVLAGPSRKNDPRLERAYLSLIVGQGLVEVQPVSRSVLIETARYRSRANQGSMTGADRRNFLPDAVHVVTAIESRCTVFVTNDKRIPLPDGMRRVTPTADGIRALLETS</sequence>
<comment type="caution">
    <text evidence="7">The sequence shown here is derived from an EMBL/GenBank/DDBJ whole genome shotgun (WGS) entry which is preliminary data.</text>
</comment>
<organism evidence="7 8">
    <name type="scientific">Salinarimonas ramus</name>
    <dbReference type="NCBI Taxonomy" id="690164"/>
    <lineage>
        <taxon>Bacteria</taxon>
        <taxon>Pseudomonadati</taxon>
        <taxon>Pseudomonadota</taxon>
        <taxon>Alphaproteobacteria</taxon>
        <taxon>Hyphomicrobiales</taxon>
        <taxon>Salinarimonadaceae</taxon>
        <taxon>Salinarimonas</taxon>
    </lineage>
</organism>
<name>A0A917V5B3_9HYPH</name>
<feature type="domain" description="PIN" evidence="6">
    <location>
        <begin position="9"/>
        <end position="137"/>
    </location>
</feature>
<evidence type="ECO:0000256" key="2">
    <source>
        <dbReference type="ARBA" id="ARBA00022722"/>
    </source>
</evidence>
<evidence type="ECO:0000256" key="5">
    <source>
        <dbReference type="HAMAP-Rule" id="MF_00265"/>
    </source>
</evidence>
<evidence type="ECO:0000256" key="3">
    <source>
        <dbReference type="ARBA" id="ARBA00022723"/>
    </source>
</evidence>
<feature type="binding site" evidence="5">
    <location>
        <position position="11"/>
    </location>
    <ligand>
        <name>Mg(2+)</name>
        <dbReference type="ChEBI" id="CHEBI:18420"/>
    </ligand>
</feature>
<keyword evidence="8" id="KW-1185">Reference proteome</keyword>
<dbReference type="AlphaFoldDB" id="A0A917V5B3"/>
<dbReference type="EMBL" id="BMMF01000008">
    <property type="protein sequence ID" value="GGK39863.1"/>
    <property type="molecule type" value="Genomic_DNA"/>
</dbReference>
<dbReference type="GO" id="GO:0016787">
    <property type="term" value="F:hydrolase activity"/>
    <property type="evidence" value="ECO:0007669"/>
    <property type="project" value="UniProtKB-KW"/>
</dbReference>
<dbReference type="GO" id="GO:0000287">
    <property type="term" value="F:magnesium ion binding"/>
    <property type="evidence" value="ECO:0007669"/>
    <property type="project" value="UniProtKB-UniRule"/>
</dbReference>
<gene>
    <name evidence="5" type="primary">vapC</name>
    <name evidence="7" type="ORF">GCM10011322_28750</name>
</gene>
<dbReference type="GO" id="GO:0090729">
    <property type="term" value="F:toxin activity"/>
    <property type="evidence" value="ECO:0007669"/>
    <property type="project" value="UniProtKB-KW"/>
</dbReference>
<keyword evidence="4 5" id="KW-0378">Hydrolase</keyword>
<keyword evidence="5" id="KW-0800">Toxin</keyword>
<dbReference type="Gene3D" id="3.40.50.1010">
    <property type="entry name" value="5'-nuclease"/>
    <property type="match status" value="1"/>
</dbReference>
<dbReference type="InterPro" id="IPR029060">
    <property type="entry name" value="PIN-like_dom_sf"/>
</dbReference>
<keyword evidence="3 5" id="KW-0479">Metal-binding</keyword>
<evidence type="ECO:0000313" key="8">
    <source>
        <dbReference type="Proteomes" id="UP000600449"/>
    </source>
</evidence>
<dbReference type="Proteomes" id="UP000600449">
    <property type="component" value="Unassembled WGS sequence"/>
</dbReference>
<feature type="binding site" evidence="5">
    <location>
        <position position="115"/>
    </location>
    <ligand>
        <name>Mg(2+)</name>
        <dbReference type="ChEBI" id="CHEBI:18420"/>
    </ligand>
</feature>